<dbReference type="EMBL" id="AAVT01000015">
    <property type="protein sequence ID" value="EAW29757.1"/>
    <property type="molecule type" value="Genomic_DNA"/>
</dbReference>
<dbReference type="PANTHER" id="PTHR45138:SF9">
    <property type="entry name" value="DIGUANYLATE CYCLASE DGCM-RELATED"/>
    <property type="match status" value="1"/>
</dbReference>
<feature type="transmembrane region" description="Helical" evidence="4">
    <location>
        <begin position="41"/>
        <end position="60"/>
    </location>
</feature>
<feature type="transmembrane region" description="Helical" evidence="4">
    <location>
        <begin position="120"/>
        <end position="141"/>
    </location>
</feature>
<dbReference type="InterPro" id="IPR029787">
    <property type="entry name" value="Nucleotide_cyclase"/>
</dbReference>
<sequence length="375" mass="41479">MLNKFLQYYRASAVPRLLVLDRRQPPLGSNHDLANSITRGIIISAGILAMIMSIAGLLIADTVSHLSLGFAGVVTVLLVSWISRWESISTAANRRFVLIALALVQGRYLTGWLITDAADAPGAILTGLIYTPLILFIVALYEGHRRGIIIGLTSAILMGSTIIVGSQRPEMAQIHFNDWRLGLVVGFSIGAYTFILALWSQQQSILEDSSVQLLRLERAANTDPLTQLLNRRGLDVIVERWVADSDKMGVLLLDIDHFKKVNDDYGHDIGDQALRKISNIIRATSRDDDVVARWGGEELLVITRSSDKPALKEFSERLRKAVSDINIAGLPPLTVSIGVTQHFSHEAFEQSTLVRADEALYTAKNEGRNLVRYSW</sequence>
<dbReference type="InterPro" id="IPR043128">
    <property type="entry name" value="Rev_trsase/Diguanyl_cyclase"/>
</dbReference>
<comment type="caution">
    <text evidence="6">The sequence shown here is derived from an EMBL/GenBank/DDBJ whole genome shotgun (WGS) entry which is preliminary data.</text>
</comment>
<dbReference type="GO" id="GO:0043709">
    <property type="term" value="P:cell adhesion involved in single-species biofilm formation"/>
    <property type="evidence" value="ECO:0007669"/>
    <property type="project" value="TreeGrafter"/>
</dbReference>
<feature type="transmembrane region" description="Helical" evidence="4">
    <location>
        <begin position="179"/>
        <end position="199"/>
    </location>
</feature>
<evidence type="ECO:0000256" key="1">
    <source>
        <dbReference type="ARBA" id="ARBA00001946"/>
    </source>
</evidence>
<dbReference type="NCBIfam" id="TIGR00254">
    <property type="entry name" value="GGDEF"/>
    <property type="match status" value="1"/>
</dbReference>
<keyword evidence="4" id="KW-0472">Membrane</keyword>
<keyword evidence="4" id="KW-0812">Transmembrane</keyword>
<feature type="transmembrane region" description="Helical" evidence="4">
    <location>
        <begin position="66"/>
        <end position="84"/>
    </location>
</feature>
<reference evidence="6 7" key="1">
    <citation type="journal article" date="2010" name="J. Bacteriol.">
        <title>Genome sequence of the oligotrophic marine Gammaproteobacterium HTCC2143, isolated from the Oregon Coast.</title>
        <authorList>
            <person name="Oh H.M."/>
            <person name="Kang I."/>
            <person name="Ferriera S."/>
            <person name="Giovannoni S.J."/>
            <person name="Cho J.C."/>
        </authorList>
    </citation>
    <scope>NUCLEOTIDE SEQUENCE [LARGE SCALE GENOMIC DNA]</scope>
    <source>
        <strain evidence="6 7">HTCC2143</strain>
    </source>
</reference>
<evidence type="ECO:0000313" key="6">
    <source>
        <dbReference type="EMBL" id="EAW29757.1"/>
    </source>
</evidence>
<organism evidence="6 7">
    <name type="scientific">marine gamma proteobacterium HTCC2143</name>
    <dbReference type="NCBI Taxonomy" id="247633"/>
    <lineage>
        <taxon>Bacteria</taxon>
        <taxon>Pseudomonadati</taxon>
        <taxon>Pseudomonadota</taxon>
        <taxon>Gammaproteobacteria</taxon>
        <taxon>Cellvibrionales</taxon>
        <taxon>Spongiibacteraceae</taxon>
        <taxon>BD1-7 clade</taxon>
    </lineage>
</organism>
<keyword evidence="4" id="KW-1133">Transmembrane helix</keyword>
<dbReference type="eggNOG" id="COG2199">
    <property type="taxonomic scope" value="Bacteria"/>
</dbReference>
<keyword evidence="7" id="KW-1185">Reference proteome</keyword>
<dbReference type="CDD" id="cd01949">
    <property type="entry name" value="GGDEF"/>
    <property type="match status" value="1"/>
</dbReference>
<dbReference type="EC" id="2.7.7.65" evidence="2"/>
<name>A0YH88_9GAMM</name>
<dbReference type="GO" id="GO:0052621">
    <property type="term" value="F:diguanylate cyclase activity"/>
    <property type="evidence" value="ECO:0007669"/>
    <property type="project" value="UniProtKB-EC"/>
</dbReference>
<proteinExistence type="predicted"/>
<evidence type="ECO:0000256" key="4">
    <source>
        <dbReference type="SAM" id="Phobius"/>
    </source>
</evidence>
<dbReference type="SMART" id="SM00267">
    <property type="entry name" value="GGDEF"/>
    <property type="match status" value="1"/>
</dbReference>
<feature type="transmembrane region" description="Helical" evidence="4">
    <location>
        <begin position="96"/>
        <end position="114"/>
    </location>
</feature>
<dbReference type="STRING" id="247633.GP2143_06908"/>
<evidence type="ECO:0000256" key="3">
    <source>
        <dbReference type="ARBA" id="ARBA00034247"/>
    </source>
</evidence>
<comment type="catalytic activity">
    <reaction evidence="3">
        <text>2 GTP = 3',3'-c-di-GMP + 2 diphosphate</text>
        <dbReference type="Rhea" id="RHEA:24898"/>
        <dbReference type="ChEBI" id="CHEBI:33019"/>
        <dbReference type="ChEBI" id="CHEBI:37565"/>
        <dbReference type="ChEBI" id="CHEBI:58805"/>
        <dbReference type="EC" id="2.7.7.65"/>
    </reaction>
</comment>
<dbReference type="InterPro" id="IPR000160">
    <property type="entry name" value="GGDEF_dom"/>
</dbReference>
<evidence type="ECO:0000259" key="5">
    <source>
        <dbReference type="PROSITE" id="PS50887"/>
    </source>
</evidence>
<evidence type="ECO:0000313" key="7">
    <source>
        <dbReference type="Proteomes" id="UP000004931"/>
    </source>
</evidence>
<dbReference type="Gene3D" id="3.30.70.270">
    <property type="match status" value="1"/>
</dbReference>
<dbReference type="GO" id="GO:1902201">
    <property type="term" value="P:negative regulation of bacterial-type flagellum-dependent cell motility"/>
    <property type="evidence" value="ECO:0007669"/>
    <property type="project" value="TreeGrafter"/>
</dbReference>
<dbReference type="FunFam" id="3.30.70.270:FF:000001">
    <property type="entry name" value="Diguanylate cyclase domain protein"/>
    <property type="match status" value="1"/>
</dbReference>
<dbReference type="InterPro" id="IPR050469">
    <property type="entry name" value="Diguanylate_Cyclase"/>
</dbReference>
<accession>A0YH88</accession>
<dbReference type="AlphaFoldDB" id="A0YH88"/>
<dbReference type="PROSITE" id="PS50887">
    <property type="entry name" value="GGDEF"/>
    <property type="match status" value="1"/>
</dbReference>
<gene>
    <name evidence="6" type="ORF">GP2143_06908</name>
</gene>
<feature type="domain" description="GGDEF" evidence="5">
    <location>
        <begin position="246"/>
        <end position="375"/>
    </location>
</feature>
<dbReference type="PANTHER" id="PTHR45138">
    <property type="entry name" value="REGULATORY COMPONENTS OF SENSORY TRANSDUCTION SYSTEM"/>
    <property type="match status" value="1"/>
</dbReference>
<dbReference type="Pfam" id="PF00990">
    <property type="entry name" value="GGDEF"/>
    <property type="match status" value="1"/>
</dbReference>
<comment type="cofactor">
    <cofactor evidence="1">
        <name>Mg(2+)</name>
        <dbReference type="ChEBI" id="CHEBI:18420"/>
    </cofactor>
</comment>
<protein>
    <recommendedName>
        <fullName evidence="2">diguanylate cyclase</fullName>
        <ecNumber evidence="2">2.7.7.65</ecNumber>
    </recommendedName>
</protein>
<dbReference type="Proteomes" id="UP000004931">
    <property type="component" value="Unassembled WGS sequence"/>
</dbReference>
<dbReference type="OrthoDB" id="9812260at2"/>
<feature type="transmembrane region" description="Helical" evidence="4">
    <location>
        <begin position="148"/>
        <end position="167"/>
    </location>
</feature>
<dbReference type="GO" id="GO:0005886">
    <property type="term" value="C:plasma membrane"/>
    <property type="evidence" value="ECO:0007669"/>
    <property type="project" value="TreeGrafter"/>
</dbReference>
<dbReference type="SUPFAM" id="SSF55073">
    <property type="entry name" value="Nucleotide cyclase"/>
    <property type="match status" value="1"/>
</dbReference>
<evidence type="ECO:0000256" key="2">
    <source>
        <dbReference type="ARBA" id="ARBA00012528"/>
    </source>
</evidence>